<evidence type="ECO:0000256" key="4">
    <source>
        <dbReference type="ARBA" id="ARBA00023219"/>
    </source>
</evidence>
<dbReference type="Pfam" id="PF03237">
    <property type="entry name" value="Terminase_6N"/>
    <property type="match status" value="1"/>
</dbReference>
<dbReference type="InterPro" id="IPR035421">
    <property type="entry name" value="Terminase_6C"/>
</dbReference>
<dbReference type="InterPro" id="IPR006517">
    <property type="entry name" value="Phage_terminase_lsu-like_C"/>
</dbReference>
<dbReference type="Gene3D" id="3.30.420.240">
    <property type="match status" value="1"/>
</dbReference>
<name>A0A8S5UN78_9CAUD</name>
<dbReference type="Pfam" id="PF17289">
    <property type="entry name" value="Terminase_6C"/>
    <property type="match status" value="1"/>
</dbReference>
<organism evidence="6">
    <name type="scientific">Myoviridae sp. ctwVB15</name>
    <dbReference type="NCBI Taxonomy" id="2825208"/>
    <lineage>
        <taxon>Viruses</taxon>
        <taxon>Duplodnaviria</taxon>
        <taxon>Heunggongvirae</taxon>
        <taxon>Uroviricota</taxon>
        <taxon>Caudoviricetes</taxon>
    </lineage>
</organism>
<dbReference type="Gene3D" id="3.40.50.300">
    <property type="entry name" value="P-loop containing nucleotide triphosphate hydrolases"/>
    <property type="match status" value="1"/>
</dbReference>
<evidence type="ECO:0000259" key="5">
    <source>
        <dbReference type="Pfam" id="PF17289"/>
    </source>
</evidence>
<dbReference type="InterPro" id="IPR027417">
    <property type="entry name" value="P-loop_NTPase"/>
</dbReference>
<keyword evidence="2" id="KW-0547">Nucleotide-binding</keyword>
<sequence length="484" mass="54656">MITLAKSEILNELARRDFRYFIKAAFPNFHFSAFSNQVADTLNQFIADVSESRRPILIVEAPAQHGKTTLVSRLFPAFALGRNPDYRIAACSYSSDLATMINRDVQQIMLSPEYRAIFPESALYAKKYAFQDSQATRNSEMFEIVGHKGRYFATGVGGALTGKSVDIGIIDDPVKNMQEARSPTTRAFIESWYNTVFSTRLSAKSGQLIMMTRWHINDLVGYLKAKNKGNERLKVLTFKAIDDDGRALVPSLHPIDQLLEMKATMSAAEWSALYQQNPIVDGGNLIHTNKFNRVTSFPSSFAYSFITADTAFSEKKKADGSAFLHFGVSGGKVYVLNGYWKQVTFPNLRRDLKSFYLQAKERTPNLSCVYIENKASGISLIQQLKEDGLPIQELYPTVKNAQLKKDVVSDKFTRWLEVESDVENGLVHIPESAPWVNDFLRQCEAFTGGNQDEKDDYVDAFIYGLKTARKASIVDWEKVLYENF</sequence>
<evidence type="ECO:0000256" key="3">
    <source>
        <dbReference type="ARBA" id="ARBA00022840"/>
    </source>
</evidence>
<dbReference type="GO" id="GO:0005524">
    <property type="term" value="F:ATP binding"/>
    <property type="evidence" value="ECO:0007669"/>
    <property type="project" value="UniProtKB-KW"/>
</dbReference>
<evidence type="ECO:0000256" key="2">
    <source>
        <dbReference type="ARBA" id="ARBA00022741"/>
    </source>
</evidence>
<protein>
    <submittedName>
        <fullName evidence="6">Large Terminase</fullName>
    </submittedName>
</protein>
<keyword evidence="3" id="KW-0067">ATP-binding</keyword>
<feature type="domain" description="Terminase large subunit gp17-like C-terminal" evidence="5">
    <location>
        <begin position="306"/>
        <end position="465"/>
    </location>
</feature>
<evidence type="ECO:0000313" key="6">
    <source>
        <dbReference type="EMBL" id="DAF95941.1"/>
    </source>
</evidence>
<keyword evidence="4" id="KW-0231">Viral genome packaging</keyword>
<proteinExistence type="predicted"/>
<evidence type="ECO:0000256" key="1">
    <source>
        <dbReference type="ARBA" id="ARBA00022612"/>
    </source>
</evidence>
<accession>A0A8S5UN78</accession>
<dbReference type="EMBL" id="BK016112">
    <property type="protein sequence ID" value="DAF95941.1"/>
    <property type="molecule type" value="Genomic_DNA"/>
</dbReference>
<dbReference type="NCBIfam" id="TIGR01630">
    <property type="entry name" value="psiM2_ORF9"/>
    <property type="match status" value="1"/>
</dbReference>
<keyword evidence="1" id="KW-1188">Viral release from host cell</keyword>
<reference evidence="6" key="1">
    <citation type="journal article" date="2021" name="Proc. Natl. Acad. Sci. U.S.A.">
        <title>A Catalog of Tens of Thousands of Viruses from Human Metagenomes Reveals Hidden Associations with Chronic Diseases.</title>
        <authorList>
            <person name="Tisza M.J."/>
            <person name="Buck C.B."/>
        </authorList>
    </citation>
    <scope>NUCLEOTIDE SEQUENCE</scope>
    <source>
        <strain evidence="6">CtwVB15</strain>
    </source>
</reference>